<evidence type="ECO:0000313" key="2">
    <source>
        <dbReference type="EMBL" id="HAR51632.1"/>
    </source>
</evidence>
<dbReference type="RefSeq" id="WP_339856533.1">
    <property type="nucleotide sequence ID" value="NZ_CAXAXR010000043.1"/>
</dbReference>
<gene>
    <name evidence="2" type="ORF">DCS45_07100</name>
</gene>
<feature type="domain" description="Histidine phosphotransferase ChpT C-terminal" evidence="1">
    <location>
        <begin position="82"/>
        <end position="192"/>
    </location>
</feature>
<dbReference type="AlphaFoldDB" id="A0A348WAS0"/>
<dbReference type="Gene3D" id="1.10.287.130">
    <property type="match status" value="1"/>
</dbReference>
<evidence type="ECO:0000313" key="3">
    <source>
        <dbReference type="Proteomes" id="UP000264719"/>
    </source>
</evidence>
<accession>A0A348WAS0</accession>
<reference evidence="2 3" key="1">
    <citation type="journal article" date="2018" name="Nat. Biotechnol.">
        <title>A standardized bacterial taxonomy based on genome phylogeny substantially revises the tree of life.</title>
        <authorList>
            <person name="Parks D.H."/>
            <person name="Chuvochina M."/>
            <person name="Waite D.W."/>
            <person name="Rinke C."/>
            <person name="Skarshewski A."/>
            <person name="Chaumeil P.A."/>
            <person name="Hugenholtz P."/>
        </authorList>
    </citation>
    <scope>NUCLEOTIDE SEQUENCE [LARGE SCALE GENOMIC DNA]</scope>
    <source>
        <strain evidence="2">UBA9169</strain>
    </source>
</reference>
<comment type="caution">
    <text evidence="2">The sequence shown here is derived from an EMBL/GenBank/DDBJ whole genome shotgun (WGS) entry which is preliminary data.</text>
</comment>
<keyword evidence="2" id="KW-0808">Transferase</keyword>
<dbReference type="Pfam" id="PF10090">
    <property type="entry name" value="HPTransfase"/>
    <property type="match status" value="1"/>
</dbReference>
<proteinExistence type="predicted"/>
<dbReference type="Proteomes" id="UP000264719">
    <property type="component" value="Unassembled WGS sequence"/>
</dbReference>
<name>A0A348WAS0_9RHOB</name>
<dbReference type="InterPro" id="IPR018762">
    <property type="entry name" value="ChpT_C"/>
</dbReference>
<dbReference type="GO" id="GO:0016740">
    <property type="term" value="F:transferase activity"/>
    <property type="evidence" value="ECO:0007669"/>
    <property type="project" value="UniProtKB-KW"/>
</dbReference>
<sequence>MDQTTAKLSGLIVSRICHDLISPVGAINNGLELLDLSHSAQGAEFTLIRDSAAQATSRIRFFRLAFGAAHKDQAVSAPEMTSLLRHCFPGPLRVTWEVEETLIRPRAKVACLAILCLDRCLPYGGEIRVAPHGAALAITTQSEGLRAHDPYWSLLDGRPIPEDLPPAEVQFALLPHTAQRNDLKLSAQHTDDYAQISI</sequence>
<protein>
    <submittedName>
        <fullName evidence="2">Histidine phosphotransferase</fullName>
    </submittedName>
</protein>
<dbReference type="EMBL" id="DMVW01000072">
    <property type="protein sequence ID" value="HAR51632.1"/>
    <property type="molecule type" value="Genomic_DNA"/>
</dbReference>
<dbReference type="InterPro" id="IPR036890">
    <property type="entry name" value="HATPase_C_sf"/>
</dbReference>
<organism evidence="2 3">
    <name type="scientific">Roseovarius nubinhibens</name>
    <dbReference type="NCBI Taxonomy" id="314263"/>
    <lineage>
        <taxon>Bacteria</taxon>
        <taxon>Pseudomonadati</taxon>
        <taxon>Pseudomonadota</taxon>
        <taxon>Alphaproteobacteria</taxon>
        <taxon>Rhodobacterales</taxon>
        <taxon>Roseobacteraceae</taxon>
        <taxon>Roseovarius</taxon>
    </lineage>
</organism>
<evidence type="ECO:0000259" key="1">
    <source>
        <dbReference type="Pfam" id="PF10090"/>
    </source>
</evidence>
<dbReference type="Gene3D" id="3.30.565.10">
    <property type="entry name" value="Histidine kinase-like ATPase, C-terminal domain"/>
    <property type="match status" value="1"/>
</dbReference>